<dbReference type="PIRSF" id="PIRSF002741">
    <property type="entry name" value="MppA"/>
    <property type="match status" value="1"/>
</dbReference>
<comment type="caution">
    <text evidence="5">The sequence shown here is derived from an EMBL/GenBank/DDBJ whole genome shotgun (WGS) entry which is preliminary data.</text>
</comment>
<dbReference type="AlphaFoldDB" id="A0A1F8DTK6"/>
<dbReference type="SUPFAM" id="SSF53850">
    <property type="entry name" value="Periplasmic binding protein-like II"/>
    <property type="match status" value="1"/>
</dbReference>
<dbReference type="EMBL" id="MGIQ01000004">
    <property type="protein sequence ID" value="OGM91792.1"/>
    <property type="molecule type" value="Genomic_DNA"/>
</dbReference>
<feature type="domain" description="Solute-binding protein family 5" evidence="4">
    <location>
        <begin position="89"/>
        <end position="456"/>
    </location>
</feature>
<name>A0A1F8DTK6_9BACT</name>
<reference evidence="5 6" key="1">
    <citation type="journal article" date="2016" name="Nat. Commun.">
        <title>Thousands of microbial genomes shed light on interconnected biogeochemical processes in an aquifer system.</title>
        <authorList>
            <person name="Anantharaman K."/>
            <person name="Brown C.T."/>
            <person name="Hug L.A."/>
            <person name="Sharon I."/>
            <person name="Castelle C.J."/>
            <person name="Probst A.J."/>
            <person name="Thomas B.C."/>
            <person name="Singh A."/>
            <person name="Wilkins M.J."/>
            <person name="Karaoz U."/>
            <person name="Brodie E.L."/>
            <person name="Williams K.H."/>
            <person name="Hubbard S.S."/>
            <person name="Banfield J.F."/>
        </authorList>
    </citation>
    <scope>NUCLEOTIDE SEQUENCE [LARGE SCALE GENOMIC DNA]</scope>
</reference>
<dbReference type="InterPro" id="IPR000914">
    <property type="entry name" value="SBP_5_dom"/>
</dbReference>
<dbReference type="GO" id="GO:0015833">
    <property type="term" value="P:peptide transport"/>
    <property type="evidence" value="ECO:0007669"/>
    <property type="project" value="TreeGrafter"/>
</dbReference>
<dbReference type="CDD" id="cd08513">
    <property type="entry name" value="PBP2_thermophilic_Hb8_like"/>
    <property type="match status" value="1"/>
</dbReference>
<proteinExistence type="inferred from homology"/>
<evidence type="ECO:0000313" key="6">
    <source>
        <dbReference type="Proteomes" id="UP000178798"/>
    </source>
</evidence>
<dbReference type="PANTHER" id="PTHR30290">
    <property type="entry name" value="PERIPLASMIC BINDING COMPONENT OF ABC TRANSPORTER"/>
    <property type="match status" value="1"/>
</dbReference>
<dbReference type="Gene3D" id="3.40.190.10">
    <property type="entry name" value="Periplasmic binding protein-like II"/>
    <property type="match status" value="1"/>
</dbReference>
<dbReference type="Gene3D" id="3.10.105.10">
    <property type="entry name" value="Dipeptide-binding Protein, Domain 3"/>
    <property type="match status" value="1"/>
</dbReference>
<evidence type="ECO:0000313" key="5">
    <source>
        <dbReference type="EMBL" id="OGM91792.1"/>
    </source>
</evidence>
<dbReference type="STRING" id="1802556.A2999_01295"/>
<dbReference type="GO" id="GO:0042597">
    <property type="term" value="C:periplasmic space"/>
    <property type="evidence" value="ECO:0007669"/>
    <property type="project" value="UniProtKB-ARBA"/>
</dbReference>
<gene>
    <name evidence="5" type="ORF">A2999_01295</name>
</gene>
<dbReference type="PANTHER" id="PTHR30290:SF9">
    <property type="entry name" value="OLIGOPEPTIDE-BINDING PROTEIN APPA"/>
    <property type="match status" value="1"/>
</dbReference>
<dbReference type="Proteomes" id="UP000178798">
    <property type="component" value="Unassembled WGS sequence"/>
</dbReference>
<comment type="similarity">
    <text evidence="1">Belongs to the bacterial solute-binding protein 5 family.</text>
</comment>
<accession>A0A1F8DTK6</accession>
<dbReference type="InterPro" id="IPR039424">
    <property type="entry name" value="SBP_5"/>
</dbReference>
<evidence type="ECO:0000259" key="4">
    <source>
        <dbReference type="Pfam" id="PF00496"/>
    </source>
</evidence>
<evidence type="ECO:0000256" key="3">
    <source>
        <dbReference type="ARBA" id="ARBA00022729"/>
    </source>
</evidence>
<dbReference type="GO" id="GO:1904680">
    <property type="term" value="F:peptide transmembrane transporter activity"/>
    <property type="evidence" value="ECO:0007669"/>
    <property type="project" value="TreeGrafter"/>
</dbReference>
<organism evidence="5 6">
    <name type="scientific">Candidatus Wolfebacteria bacterium RIFCSPLOWO2_01_FULL_38_11</name>
    <dbReference type="NCBI Taxonomy" id="1802556"/>
    <lineage>
        <taxon>Bacteria</taxon>
        <taxon>Candidatus Wolfeibacteriota</taxon>
    </lineage>
</organism>
<dbReference type="Pfam" id="PF00496">
    <property type="entry name" value="SBP_bac_5"/>
    <property type="match status" value="1"/>
</dbReference>
<evidence type="ECO:0000256" key="1">
    <source>
        <dbReference type="ARBA" id="ARBA00005695"/>
    </source>
</evidence>
<sequence>MILFGFFRQLFKSFSSKEWAFLGVSLVIFLTAFSLLAAKFVRENTQIVPVAGGNYIEGVVSQPSFINPILAANDADRDLTELAFDDLSELAESYKMEDNGKKWRYRLKEGIFWHDGEKITTDDIIFTVETIKNPDVYSPLYSNWQSIETSRVSERELEFKLPAPYVFFEDTLKNLKPVPKHIFGNIPATNIKLSNYNFEPIGSGPFKFKSFSRRADGYISSYVFEKNEAYQKFVYLKKISFNFYTNEVETINAFNMGEVDGFGLANPENLGKIAFSHKVFPIRMLKYYAIFLNQLSHPALKDKNVRLAMTMAIDKMEIIEKVFNGQAVLAAGPLVEGMEGFDKQVYSENVFSAEKANQILESMGWEWNNEENVREGQINDEIVKLEFNLSVPEISFLIETANLIKGQLAKIGVKINLSIAPISEINNKTIKNRDYQIILFGNILGDSPDLFSFWHSSGSFYPGLNLSLYGSKTADSLIETIRKDFDEQKKQSELSSLQYLIIGDYPAIFLYSPNYLYIGKKSFSGFEDSFISFSSERLKSIENWYTKTARSLKNRN</sequence>
<dbReference type="GO" id="GO:0043190">
    <property type="term" value="C:ATP-binding cassette (ABC) transporter complex"/>
    <property type="evidence" value="ECO:0007669"/>
    <property type="project" value="InterPro"/>
</dbReference>
<keyword evidence="2" id="KW-0813">Transport</keyword>
<evidence type="ECO:0000256" key="2">
    <source>
        <dbReference type="ARBA" id="ARBA00022448"/>
    </source>
</evidence>
<dbReference type="InterPro" id="IPR030678">
    <property type="entry name" value="Peptide/Ni-bd"/>
</dbReference>
<keyword evidence="3" id="KW-0732">Signal</keyword>
<dbReference type="Gene3D" id="3.90.76.10">
    <property type="entry name" value="Dipeptide-binding Protein, Domain 1"/>
    <property type="match status" value="1"/>
</dbReference>
<protein>
    <recommendedName>
        <fullName evidence="4">Solute-binding protein family 5 domain-containing protein</fullName>
    </recommendedName>
</protein>